<sequence length="254" mass="27429">MTLKRSKESVGYSKLVDGLESNCKTLKRSKVPNSIVTTNPNESALVGRSGSDIVLGQVGVSKSIVELESVGDIQLVGESETLKRSKVPKSNRATNPVGVTVLDGVSSESMCMSLKRPKVSKSNEATIGVSQPVGVSELVEKPESSCTTMIHNMSDSIGTSKARFELNTNVEHTESIEVTGLIGEQNLIDGSELAKALGQPIETLKRPRVSNPIRILKPIEVSESIRESESIGVVRTSSRMSPFFVRTNRSVRIY</sequence>
<reference evidence="1 2" key="1">
    <citation type="journal article" date="2017" name="Gigascience">
        <title>Genome sequence of the small brown planthopper, Laodelphax striatellus.</title>
        <authorList>
            <person name="Zhu J."/>
            <person name="Jiang F."/>
            <person name="Wang X."/>
            <person name="Yang P."/>
            <person name="Bao Y."/>
            <person name="Zhao W."/>
            <person name="Wang W."/>
            <person name="Lu H."/>
            <person name="Wang Q."/>
            <person name="Cui N."/>
            <person name="Li J."/>
            <person name="Chen X."/>
            <person name="Luo L."/>
            <person name="Yu J."/>
            <person name="Kang L."/>
            <person name="Cui F."/>
        </authorList>
    </citation>
    <scope>NUCLEOTIDE SEQUENCE [LARGE SCALE GENOMIC DNA]</scope>
    <source>
        <strain evidence="1">Lst14</strain>
    </source>
</reference>
<accession>A0A482XIW1</accession>
<proteinExistence type="predicted"/>
<evidence type="ECO:0000313" key="2">
    <source>
        <dbReference type="Proteomes" id="UP000291343"/>
    </source>
</evidence>
<name>A0A482XIW1_LAOST</name>
<keyword evidence="2" id="KW-1185">Reference proteome</keyword>
<dbReference type="AlphaFoldDB" id="A0A482XIW1"/>
<comment type="caution">
    <text evidence="1">The sequence shown here is derived from an EMBL/GenBank/DDBJ whole genome shotgun (WGS) entry which is preliminary data.</text>
</comment>
<dbReference type="InParanoid" id="A0A482XIW1"/>
<dbReference type="Proteomes" id="UP000291343">
    <property type="component" value="Unassembled WGS sequence"/>
</dbReference>
<gene>
    <name evidence="1" type="ORF">LSTR_LSTR005007</name>
</gene>
<protein>
    <submittedName>
        <fullName evidence="1">Uncharacterized protein</fullName>
    </submittedName>
</protein>
<dbReference type="EMBL" id="QKKF02008413">
    <property type="protein sequence ID" value="RZF45712.1"/>
    <property type="molecule type" value="Genomic_DNA"/>
</dbReference>
<evidence type="ECO:0000313" key="1">
    <source>
        <dbReference type="EMBL" id="RZF45712.1"/>
    </source>
</evidence>
<organism evidence="1 2">
    <name type="scientific">Laodelphax striatellus</name>
    <name type="common">Small brown planthopper</name>
    <name type="synonym">Delphax striatella</name>
    <dbReference type="NCBI Taxonomy" id="195883"/>
    <lineage>
        <taxon>Eukaryota</taxon>
        <taxon>Metazoa</taxon>
        <taxon>Ecdysozoa</taxon>
        <taxon>Arthropoda</taxon>
        <taxon>Hexapoda</taxon>
        <taxon>Insecta</taxon>
        <taxon>Pterygota</taxon>
        <taxon>Neoptera</taxon>
        <taxon>Paraneoptera</taxon>
        <taxon>Hemiptera</taxon>
        <taxon>Auchenorrhyncha</taxon>
        <taxon>Fulgoroidea</taxon>
        <taxon>Delphacidae</taxon>
        <taxon>Criomorphinae</taxon>
        <taxon>Laodelphax</taxon>
    </lineage>
</organism>